<feature type="region of interest" description="Disordered" evidence="1">
    <location>
        <begin position="1"/>
        <end position="22"/>
    </location>
</feature>
<evidence type="ECO:0000313" key="2">
    <source>
        <dbReference type="EMBL" id="SEK80716.1"/>
    </source>
</evidence>
<gene>
    <name evidence="2" type="ORF">SAMN05216214_105121</name>
</gene>
<evidence type="ECO:0000256" key="1">
    <source>
        <dbReference type="SAM" id="MobiDB-lite"/>
    </source>
</evidence>
<dbReference type="Proteomes" id="UP000185766">
    <property type="component" value="Unassembled WGS sequence"/>
</dbReference>
<dbReference type="EMBL" id="FOAS01000005">
    <property type="protein sequence ID" value="SEK80716.1"/>
    <property type="molecule type" value="Genomic_DNA"/>
</dbReference>
<sequence>MSDEPAALARGAAGMPATLGEGCTRRFDPEALNENSGTDFAGAAALWHTLTATDRAESCPPPALPQTPPSER</sequence>
<reference evidence="2 3" key="1">
    <citation type="submission" date="2016-10" db="EMBL/GenBank/DDBJ databases">
        <authorList>
            <person name="de Groot N.N."/>
        </authorList>
    </citation>
    <scope>NUCLEOTIDE SEQUENCE [LARGE SCALE GENOMIC DNA]</scope>
    <source>
        <strain evidence="2 3">JCM 19513</strain>
    </source>
</reference>
<feature type="compositionally biased region" description="Low complexity" evidence="1">
    <location>
        <begin position="1"/>
        <end position="17"/>
    </location>
</feature>
<accession>A0A1H7K2I6</accession>
<dbReference type="STRING" id="1429083.GCA_001885685_01305"/>
<organism evidence="2 3">
    <name type="scientific">Atopomonas hussainii</name>
    <dbReference type="NCBI Taxonomy" id="1429083"/>
    <lineage>
        <taxon>Bacteria</taxon>
        <taxon>Pseudomonadati</taxon>
        <taxon>Pseudomonadota</taxon>
        <taxon>Gammaproteobacteria</taxon>
        <taxon>Pseudomonadales</taxon>
        <taxon>Pseudomonadaceae</taxon>
        <taxon>Atopomonas</taxon>
    </lineage>
</organism>
<proteinExistence type="predicted"/>
<keyword evidence="3" id="KW-1185">Reference proteome</keyword>
<name>A0A1H7K2I6_9GAMM</name>
<dbReference type="AlphaFoldDB" id="A0A1H7K2I6"/>
<evidence type="ECO:0000313" key="3">
    <source>
        <dbReference type="Proteomes" id="UP000185766"/>
    </source>
</evidence>
<protein>
    <submittedName>
        <fullName evidence="2">Uncharacterized protein</fullName>
    </submittedName>
</protein>